<name>A0A225UJG0_9STRA</name>
<sequence>MELQYRSVLSGVFPANILCKESEWTENLAQIQRGELHVKNNSFEEGGRSVRVVSTSQLEGFHSALKKLLTRNVSIDVGLRILDWFIVKHNLSVGTQFGRNPALKNVDLIAAGQAALLCGTLLPTSPQMEHVLQIFSSPLTPPQYRTETQTDFDLNSWCRIFERASVNTSCLEKNINQSRQHRSTITELLTKSALVLQSTRWNRNDFFESLRLSSTDSEGDQGFSLEEHELLRQLRREQAGTGRLWSSCEMVTTVMFNIVVCSNTNSQLRLRKRSYGTLAAKIKCLRSSGVDSNTSRIFTKIFTFSNQKSPGPLRVPSAGEADILRDLFKIIRSSREPQENNYFVIFTTLQALCVLELTVCRSRSYYRVGRR</sequence>
<dbReference type="OrthoDB" id="128294at2759"/>
<protein>
    <submittedName>
        <fullName evidence="1">Uncharacterized protein</fullName>
    </submittedName>
</protein>
<dbReference type="AlphaFoldDB" id="A0A225UJG0"/>
<keyword evidence="2" id="KW-1185">Reference proteome</keyword>
<organism evidence="1 2">
    <name type="scientific">Phytophthora megakarya</name>
    <dbReference type="NCBI Taxonomy" id="4795"/>
    <lineage>
        <taxon>Eukaryota</taxon>
        <taxon>Sar</taxon>
        <taxon>Stramenopiles</taxon>
        <taxon>Oomycota</taxon>
        <taxon>Peronosporomycetes</taxon>
        <taxon>Peronosporales</taxon>
        <taxon>Peronosporaceae</taxon>
        <taxon>Phytophthora</taxon>
    </lineage>
</organism>
<dbReference type="EMBL" id="NBNE01018449">
    <property type="protein sequence ID" value="OWY92269.1"/>
    <property type="molecule type" value="Genomic_DNA"/>
</dbReference>
<gene>
    <name evidence="1" type="ORF">PHMEG_00038798</name>
</gene>
<reference evidence="2" key="1">
    <citation type="submission" date="2017-03" db="EMBL/GenBank/DDBJ databases">
        <title>Phytopthora megakarya and P. palmivora, two closely related causual agents of cacao black pod achieved similar genome size and gene model numbers by different mechanisms.</title>
        <authorList>
            <person name="Ali S."/>
            <person name="Shao J."/>
            <person name="Larry D.J."/>
            <person name="Kronmiller B."/>
            <person name="Shen D."/>
            <person name="Strem M.D."/>
            <person name="Melnick R.L."/>
            <person name="Guiltinan M.J."/>
            <person name="Tyler B.M."/>
            <person name="Meinhardt L.W."/>
            <person name="Bailey B.A."/>
        </authorList>
    </citation>
    <scope>NUCLEOTIDE SEQUENCE [LARGE SCALE GENOMIC DNA]</scope>
    <source>
        <strain evidence="2">zdho120</strain>
    </source>
</reference>
<evidence type="ECO:0000313" key="1">
    <source>
        <dbReference type="EMBL" id="OWY92269.1"/>
    </source>
</evidence>
<accession>A0A225UJG0</accession>
<evidence type="ECO:0000313" key="2">
    <source>
        <dbReference type="Proteomes" id="UP000198211"/>
    </source>
</evidence>
<proteinExistence type="predicted"/>
<comment type="caution">
    <text evidence="1">The sequence shown here is derived from an EMBL/GenBank/DDBJ whole genome shotgun (WGS) entry which is preliminary data.</text>
</comment>
<dbReference type="Proteomes" id="UP000198211">
    <property type="component" value="Unassembled WGS sequence"/>
</dbReference>